<evidence type="ECO:0000313" key="8">
    <source>
        <dbReference type="Proteomes" id="UP001162156"/>
    </source>
</evidence>
<reference evidence="7" key="1">
    <citation type="journal article" date="2023" name="Insect Mol. Biol.">
        <title>Genome sequencing provides insights into the evolution of gene families encoding plant cell wall-degrading enzymes in longhorned beetles.</title>
        <authorList>
            <person name="Shin N.R."/>
            <person name="Okamura Y."/>
            <person name="Kirsch R."/>
            <person name="Pauchet Y."/>
        </authorList>
    </citation>
    <scope>NUCLEOTIDE SEQUENCE</scope>
    <source>
        <strain evidence="7">RBIC_L_NR</strain>
    </source>
</reference>
<sequence>MVIQRGNPSFLQRFSDFLSIVTISICFILKVPQIITILKVKSAKGINIVGLLMELASYTIMMSYNYRNGYAILTYLEYPIILVQELILILCVLHYKNMLNSAGVIGAVIYFSIAASFLSGIAPLGLLAFLVPLCTPIGASSKVVQLAEILKTKNAESVSVLTWFISAFTNFTRVFTISMESMDLTLLLNFSVNTILSSSVMLAAYVYRHPKKD</sequence>
<evidence type="ECO:0000256" key="4">
    <source>
        <dbReference type="ARBA" id="ARBA00023136"/>
    </source>
</evidence>
<protein>
    <recommendedName>
        <fullName evidence="5">Solute carrier family 66 member 3</fullName>
    </recommendedName>
</protein>
<feature type="transmembrane region" description="Helical" evidence="6">
    <location>
        <begin position="186"/>
        <end position="207"/>
    </location>
</feature>
<feature type="transmembrane region" description="Helical" evidence="6">
    <location>
        <begin position="78"/>
        <end position="95"/>
    </location>
</feature>
<evidence type="ECO:0000256" key="6">
    <source>
        <dbReference type="SAM" id="Phobius"/>
    </source>
</evidence>
<comment type="caution">
    <text evidence="7">The sequence shown here is derived from an EMBL/GenBank/DDBJ whole genome shotgun (WGS) entry which is preliminary data.</text>
</comment>
<evidence type="ECO:0000256" key="2">
    <source>
        <dbReference type="ARBA" id="ARBA00022692"/>
    </source>
</evidence>
<dbReference type="AlphaFoldDB" id="A0AAV8X4J1"/>
<keyword evidence="4 5" id="KW-0472">Membrane</keyword>
<comment type="subcellular location">
    <subcellularLocation>
        <location evidence="1 5">Membrane</location>
        <topology evidence="1 5">Multi-pass membrane protein</topology>
    </subcellularLocation>
</comment>
<dbReference type="Pfam" id="PF04193">
    <property type="entry name" value="PQ-loop"/>
    <property type="match status" value="1"/>
</dbReference>
<evidence type="ECO:0000256" key="3">
    <source>
        <dbReference type="ARBA" id="ARBA00022989"/>
    </source>
</evidence>
<dbReference type="Proteomes" id="UP001162156">
    <property type="component" value="Unassembled WGS sequence"/>
</dbReference>
<feature type="transmembrane region" description="Helical" evidence="6">
    <location>
        <begin position="107"/>
        <end position="131"/>
    </location>
</feature>
<dbReference type="SMART" id="SM00679">
    <property type="entry name" value="CTNS"/>
    <property type="match status" value="2"/>
</dbReference>
<feature type="transmembrane region" description="Helical" evidence="6">
    <location>
        <begin position="45"/>
        <end position="66"/>
    </location>
</feature>
<organism evidence="7 8">
    <name type="scientific">Rhamnusium bicolor</name>
    <dbReference type="NCBI Taxonomy" id="1586634"/>
    <lineage>
        <taxon>Eukaryota</taxon>
        <taxon>Metazoa</taxon>
        <taxon>Ecdysozoa</taxon>
        <taxon>Arthropoda</taxon>
        <taxon>Hexapoda</taxon>
        <taxon>Insecta</taxon>
        <taxon>Pterygota</taxon>
        <taxon>Neoptera</taxon>
        <taxon>Endopterygota</taxon>
        <taxon>Coleoptera</taxon>
        <taxon>Polyphaga</taxon>
        <taxon>Cucujiformia</taxon>
        <taxon>Chrysomeloidea</taxon>
        <taxon>Cerambycidae</taxon>
        <taxon>Lepturinae</taxon>
        <taxon>Rhagiini</taxon>
        <taxon>Rhamnusium</taxon>
    </lineage>
</organism>
<dbReference type="PIRSF" id="PIRSF023381">
    <property type="entry name" value="MannP-dilichol_defect-1p"/>
    <property type="match status" value="1"/>
</dbReference>
<dbReference type="PANTHER" id="PTHR12226">
    <property type="entry name" value="MANNOSE-P-DOLICHOL UTILIZATION DEFECT 1 LEC35 -RELATED"/>
    <property type="match status" value="1"/>
</dbReference>
<dbReference type="GO" id="GO:0016020">
    <property type="term" value="C:membrane"/>
    <property type="evidence" value="ECO:0007669"/>
    <property type="project" value="UniProtKB-SubCell"/>
</dbReference>
<dbReference type="InterPro" id="IPR016817">
    <property type="entry name" value="MannP-dilichol_defect-1"/>
</dbReference>
<dbReference type="EMBL" id="JANEYF010003804">
    <property type="protein sequence ID" value="KAJ8933881.1"/>
    <property type="molecule type" value="Genomic_DNA"/>
</dbReference>
<name>A0AAV8X4J1_9CUCU</name>
<accession>A0AAV8X4J1</accession>
<dbReference type="PANTHER" id="PTHR12226:SF3">
    <property type="entry name" value="SOLUTE CARRIER FAMILY 66 MEMBER 3"/>
    <property type="match status" value="1"/>
</dbReference>
<keyword evidence="8" id="KW-1185">Reference proteome</keyword>
<gene>
    <name evidence="7" type="ORF">NQ314_013734</name>
</gene>
<feature type="transmembrane region" description="Helical" evidence="6">
    <location>
        <begin position="17"/>
        <end position="38"/>
    </location>
</feature>
<evidence type="ECO:0000256" key="5">
    <source>
        <dbReference type="PIRNR" id="PIRNR023381"/>
    </source>
</evidence>
<keyword evidence="3 5" id="KW-1133">Transmembrane helix</keyword>
<dbReference type="InterPro" id="IPR006603">
    <property type="entry name" value="PQ-loop_rpt"/>
</dbReference>
<evidence type="ECO:0000256" key="1">
    <source>
        <dbReference type="ARBA" id="ARBA00004141"/>
    </source>
</evidence>
<dbReference type="Gene3D" id="1.20.1280.290">
    <property type="match status" value="2"/>
</dbReference>
<evidence type="ECO:0000313" key="7">
    <source>
        <dbReference type="EMBL" id="KAJ8933881.1"/>
    </source>
</evidence>
<keyword evidence="2 5" id="KW-0812">Transmembrane</keyword>
<proteinExistence type="predicted"/>